<gene>
    <name evidence="2" type="ORF">F0562_018151</name>
</gene>
<evidence type="ECO:0000256" key="1">
    <source>
        <dbReference type="SAM" id="Phobius"/>
    </source>
</evidence>
<dbReference type="AlphaFoldDB" id="A0A5J4Z8N1"/>
<accession>A0A5J4Z8N1</accession>
<keyword evidence="1" id="KW-1133">Transmembrane helix</keyword>
<proteinExistence type="predicted"/>
<reference evidence="2 3" key="1">
    <citation type="submission" date="2019-09" db="EMBL/GenBank/DDBJ databases">
        <title>A chromosome-level genome assembly of the Chinese tupelo Nyssa sinensis.</title>
        <authorList>
            <person name="Yang X."/>
            <person name="Kang M."/>
            <person name="Yang Y."/>
            <person name="Xiong H."/>
            <person name="Wang M."/>
            <person name="Zhang Z."/>
            <person name="Wang Z."/>
            <person name="Wu H."/>
            <person name="Ma T."/>
            <person name="Liu J."/>
            <person name="Xi Z."/>
        </authorList>
    </citation>
    <scope>NUCLEOTIDE SEQUENCE [LARGE SCALE GENOMIC DNA]</scope>
    <source>
        <strain evidence="2">J267</strain>
        <tissue evidence="2">Leaf</tissue>
    </source>
</reference>
<dbReference type="Proteomes" id="UP000325577">
    <property type="component" value="Linkage Group LG9"/>
</dbReference>
<evidence type="ECO:0000313" key="2">
    <source>
        <dbReference type="EMBL" id="KAA8515063.1"/>
    </source>
</evidence>
<feature type="transmembrane region" description="Helical" evidence="1">
    <location>
        <begin position="54"/>
        <end position="73"/>
    </location>
</feature>
<protein>
    <submittedName>
        <fullName evidence="2">Uncharacterized protein</fullName>
    </submittedName>
</protein>
<keyword evidence="1" id="KW-0812">Transmembrane</keyword>
<name>A0A5J4Z8N1_9ASTE</name>
<evidence type="ECO:0000313" key="3">
    <source>
        <dbReference type="Proteomes" id="UP000325577"/>
    </source>
</evidence>
<keyword evidence="1" id="KW-0472">Membrane</keyword>
<organism evidence="2 3">
    <name type="scientific">Nyssa sinensis</name>
    <dbReference type="NCBI Taxonomy" id="561372"/>
    <lineage>
        <taxon>Eukaryota</taxon>
        <taxon>Viridiplantae</taxon>
        <taxon>Streptophyta</taxon>
        <taxon>Embryophyta</taxon>
        <taxon>Tracheophyta</taxon>
        <taxon>Spermatophyta</taxon>
        <taxon>Magnoliopsida</taxon>
        <taxon>eudicotyledons</taxon>
        <taxon>Gunneridae</taxon>
        <taxon>Pentapetalae</taxon>
        <taxon>asterids</taxon>
        <taxon>Cornales</taxon>
        <taxon>Nyssaceae</taxon>
        <taxon>Nyssa</taxon>
    </lineage>
</organism>
<dbReference type="EMBL" id="CM018052">
    <property type="protein sequence ID" value="KAA8515063.1"/>
    <property type="molecule type" value="Genomic_DNA"/>
</dbReference>
<keyword evidence="3" id="KW-1185">Reference proteome</keyword>
<sequence length="102" mass="10907">MLARHFQLSKADRKGAGTQKTLDQYRLVNDKGGNAEKEQLKCVTIGRLGTLGSIVGSFMAILPGGMVMVGLILQGHTLMSETSETLSQSSGFDATTFSKDKV</sequence>